<dbReference type="EMBL" id="MFLL01000003">
    <property type="protein sequence ID" value="OGG70490.1"/>
    <property type="molecule type" value="Genomic_DNA"/>
</dbReference>
<proteinExistence type="predicted"/>
<dbReference type="Proteomes" id="UP000176914">
    <property type="component" value="Unassembled WGS sequence"/>
</dbReference>
<accession>A0A1F6EA85</accession>
<gene>
    <name evidence="1" type="ORF">A3C20_01595</name>
</gene>
<protein>
    <submittedName>
        <fullName evidence="1">Uncharacterized protein</fullName>
    </submittedName>
</protein>
<reference evidence="1 2" key="1">
    <citation type="journal article" date="2016" name="Nat. Commun.">
        <title>Thousands of microbial genomes shed light on interconnected biogeochemical processes in an aquifer system.</title>
        <authorList>
            <person name="Anantharaman K."/>
            <person name="Brown C.T."/>
            <person name="Hug L.A."/>
            <person name="Sharon I."/>
            <person name="Castelle C.J."/>
            <person name="Probst A.J."/>
            <person name="Thomas B.C."/>
            <person name="Singh A."/>
            <person name="Wilkins M.J."/>
            <person name="Karaoz U."/>
            <person name="Brodie E.L."/>
            <person name="Williams K.H."/>
            <person name="Hubbard S.S."/>
            <person name="Banfield J.F."/>
        </authorList>
    </citation>
    <scope>NUCLEOTIDE SEQUENCE [LARGE SCALE GENOMIC DNA]</scope>
</reference>
<name>A0A1F6EA85_9BACT</name>
<dbReference type="AlphaFoldDB" id="A0A1F6EA85"/>
<sequence length="405" mass="45477">MKMNPDERWHPKEKETQPILSRRKFIIGGALGLAGLAKLSKLSNEDKWANEKVDADATLSGPAASSESSEGFLELKENKREYDTREIAGRPFGYPISAYFGTKDRIGPVTLVDFRYRLAQLWKEKMMRLRVSEKERPALAHAIDDIVMSYDPDKAMTMSAGAYYLELTDSLSGVRAEVDWDKIHRAFRFSGPQNALFRSFAQNIDAKTLLAFNLSEIMPSQGNLTFKVFDTLLKTGGYEFISRIPSGGDDEMSYGPGQITAKIFQEEKNKRGSVAKMAGMLKRPDMITKDIAQVRDRQHHMASYLDALFNIGLLVQKLKLSDEQATALVREPVGDDVRMFISGAHNRPADAIDSFERFAKAYVAARKQGGQARPRFITFCTQRIAPYVGRTLANLEEVRRQGSLG</sequence>
<evidence type="ECO:0000313" key="1">
    <source>
        <dbReference type="EMBL" id="OGG70490.1"/>
    </source>
</evidence>
<evidence type="ECO:0000313" key="2">
    <source>
        <dbReference type="Proteomes" id="UP000176914"/>
    </source>
</evidence>
<organism evidence="1 2">
    <name type="scientific">Candidatus Kaiserbacteria bacterium RIFCSPHIGHO2_02_FULL_55_25</name>
    <dbReference type="NCBI Taxonomy" id="1798498"/>
    <lineage>
        <taxon>Bacteria</taxon>
        <taxon>Candidatus Kaiseribacteriota</taxon>
    </lineage>
</organism>
<comment type="caution">
    <text evidence="1">The sequence shown here is derived from an EMBL/GenBank/DDBJ whole genome shotgun (WGS) entry which is preliminary data.</text>
</comment>